<evidence type="ECO:0000313" key="6">
    <source>
        <dbReference type="Proteomes" id="UP000485058"/>
    </source>
</evidence>
<gene>
    <name evidence="5" type="ORF">HaLaN_31422</name>
</gene>
<feature type="transmembrane region" description="Helical" evidence="4">
    <location>
        <begin position="62"/>
        <end position="83"/>
    </location>
</feature>
<keyword evidence="4" id="KW-0812">Transmembrane</keyword>
<evidence type="ECO:0000313" key="5">
    <source>
        <dbReference type="EMBL" id="GFH32235.1"/>
    </source>
</evidence>
<reference evidence="5 6" key="1">
    <citation type="submission" date="2020-02" db="EMBL/GenBank/DDBJ databases">
        <title>Draft genome sequence of Haematococcus lacustris strain NIES-144.</title>
        <authorList>
            <person name="Morimoto D."/>
            <person name="Nakagawa S."/>
            <person name="Yoshida T."/>
            <person name="Sawayama S."/>
        </authorList>
    </citation>
    <scope>NUCLEOTIDE SEQUENCE [LARGE SCALE GENOMIC DNA]</scope>
    <source>
        <strain evidence="5 6">NIES-144</strain>
    </source>
</reference>
<keyword evidence="3" id="KW-0539">Nucleus</keyword>
<evidence type="ECO:0000256" key="2">
    <source>
        <dbReference type="ARBA" id="ARBA00010186"/>
    </source>
</evidence>
<dbReference type="PANTHER" id="PTHR11225">
    <property type="entry name" value="NUCLEAR PORE COMPLEX PROTEIN NUP93 NUCLEOPORIN NUP93 DEAD EYE PROTEIN"/>
    <property type="match status" value="1"/>
</dbReference>
<comment type="caution">
    <text evidence="5">The sequence shown here is derived from an EMBL/GenBank/DDBJ whole genome shotgun (WGS) entry which is preliminary data.</text>
</comment>
<dbReference type="Proteomes" id="UP000485058">
    <property type="component" value="Unassembled WGS sequence"/>
</dbReference>
<keyword evidence="6" id="KW-1185">Reference proteome</keyword>
<dbReference type="GO" id="GO:0006606">
    <property type="term" value="P:protein import into nucleus"/>
    <property type="evidence" value="ECO:0007669"/>
    <property type="project" value="TreeGrafter"/>
</dbReference>
<dbReference type="GO" id="GO:0016973">
    <property type="term" value="P:poly(A)+ mRNA export from nucleus"/>
    <property type="evidence" value="ECO:0007669"/>
    <property type="project" value="TreeGrafter"/>
</dbReference>
<dbReference type="InterPro" id="IPR007231">
    <property type="entry name" value="Nucleoporin_int_Nup93/Nic96"/>
</dbReference>
<evidence type="ECO:0000256" key="4">
    <source>
        <dbReference type="SAM" id="Phobius"/>
    </source>
</evidence>
<dbReference type="AlphaFoldDB" id="A0A6A0AI82"/>
<feature type="non-terminal residue" evidence="5">
    <location>
        <position position="1"/>
    </location>
</feature>
<dbReference type="GO" id="GO:0005643">
    <property type="term" value="C:nuclear pore"/>
    <property type="evidence" value="ECO:0007669"/>
    <property type="project" value="InterPro"/>
</dbReference>
<dbReference type="GO" id="GO:0017056">
    <property type="term" value="F:structural constituent of nuclear pore"/>
    <property type="evidence" value="ECO:0007669"/>
    <property type="project" value="InterPro"/>
</dbReference>
<dbReference type="PANTHER" id="PTHR11225:SF4">
    <property type="entry name" value="NUCLEAR PORE COMPLEX PROTEIN NUP93"/>
    <property type="match status" value="1"/>
</dbReference>
<keyword evidence="4" id="KW-0472">Membrane</keyword>
<evidence type="ECO:0000256" key="3">
    <source>
        <dbReference type="ARBA" id="ARBA00023242"/>
    </source>
</evidence>
<proteinExistence type="inferred from homology"/>
<sequence length="167" mass="18354">TGGAPSSSSPLPMSSSLERGSLLSGMASGFSSGLLVPYGLAELHADINRWPAAYYTKQGSEPLLYVTVLLLSLQFNTALAFLWKVMDVTTLDIQPTIEDVFHADTTSVEEYLRQVEESTILTTIQEAQQNTVAVFDAYMDDCMAHDWAASKRQLQQLRPTLNFTGRS</sequence>
<protein>
    <submittedName>
        <fullName evidence="5">Nuclear pore protein</fullName>
    </submittedName>
</protein>
<comment type="similarity">
    <text evidence="2">Belongs to the nucleoporin interacting component (NIC) family.</text>
</comment>
<accession>A0A6A0AI82</accession>
<evidence type="ECO:0000256" key="1">
    <source>
        <dbReference type="ARBA" id="ARBA00004259"/>
    </source>
</evidence>
<comment type="subcellular location">
    <subcellularLocation>
        <location evidence="1">Nucleus envelope</location>
    </subcellularLocation>
</comment>
<dbReference type="EMBL" id="BLLF01006420">
    <property type="protein sequence ID" value="GFH32235.1"/>
    <property type="molecule type" value="Genomic_DNA"/>
</dbReference>
<keyword evidence="4" id="KW-1133">Transmembrane helix</keyword>
<name>A0A6A0AI82_HAELA</name>
<organism evidence="5 6">
    <name type="scientific">Haematococcus lacustris</name>
    <name type="common">Green alga</name>
    <name type="synonym">Haematococcus pluvialis</name>
    <dbReference type="NCBI Taxonomy" id="44745"/>
    <lineage>
        <taxon>Eukaryota</taxon>
        <taxon>Viridiplantae</taxon>
        <taxon>Chlorophyta</taxon>
        <taxon>core chlorophytes</taxon>
        <taxon>Chlorophyceae</taxon>
        <taxon>CS clade</taxon>
        <taxon>Chlamydomonadales</taxon>
        <taxon>Haematococcaceae</taxon>
        <taxon>Haematococcus</taxon>
    </lineage>
</organism>